<feature type="coiled-coil region" evidence="1">
    <location>
        <begin position="13"/>
        <end position="47"/>
    </location>
</feature>
<protein>
    <submittedName>
        <fullName evidence="2">Uncharacterized protein</fullName>
    </submittedName>
</protein>
<name>A0A9Q3ET37_9BASI</name>
<reference evidence="2" key="1">
    <citation type="submission" date="2021-03" db="EMBL/GenBank/DDBJ databases">
        <title>Draft genome sequence of rust myrtle Austropuccinia psidii MF-1, a brazilian biotype.</title>
        <authorList>
            <person name="Quecine M.C."/>
            <person name="Pachon D.M.R."/>
            <person name="Bonatelli M.L."/>
            <person name="Correr F.H."/>
            <person name="Franceschini L.M."/>
            <person name="Leite T.F."/>
            <person name="Margarido G.R.A."/>
            <person name="Almeida C.A."/>
            <person name="Ferrarezi J.A."/>
            <person name="Labate C.A."/>
        </authorList>
    </citation>
    <scope>NUCLEOTIDE SEQUENCE</scope>
    <source>
        <strain evidence="2">MF-1</strain>
    </source>
</reference>
<evidence type="ECO:0000313" key="2">
    <source>
        <dbReference type="EMBL" id="MBW0525517.1"/>
    </source>
</evidence>
<organism evidence="2 3">
    <name type="scientific">Austropuccinia psidii MF-1</name>
    <dbReference type="NCBI Taxonomy" id="1389203"/>
    <lineage>
        <taxon>Eukaryota</taxon>
        <taxon>Fungi</taxon>
        <taxon>Dikarya</taxon>
        <taxon>Basidiomycota</taxon>
        <taxon>Pucciniomycotina</taxon>
        <taxon>Pucciniomycetes</taxon>
        <taxon>Pucciniales</taxon>
        <taxon>Sphaerophragmiaceae</taxon>
        <taxon>Austropuccinia</taxon>
    </lineage>
</organism>
<gene>
    <name evidence="2" type="ORF">O181_065232</name>
</gene>
<evidence type="ECO:0000256" key="1">
    <source>
        <dbReference type="SAM" id="Coils"/>
    </source>
</evidence>
<dbReference type="AlphaFoldDB" id="A0A9Q3ET37"/>
<accession>A0A9Q3ET37</accession>
<evidence type="ECO:0000313" key="3">
    <source>
        <dbReference type="Proteomes" id="UP000765509"/>
    </source>
</evidence>
<proteinExistence type="predicted"/>
<dbReference type="EMBL" id="AVOT02031871">
    <property type="protein sequence ID" value="MBW0525517.1"/>
    <property type="molecule type" value="Genomic_DNA"/>
</dbReference>
<dbReference type="Proteomes" id="UP000765509">
    <property type="component" value="Unassembled WGS sequence"/>
</dbReference>
<comment type="caution">
    <text evidence="2">The sequence shown here is derived from an EMBL/GenBank/DDBJ whole genome shotgun (WGS) entry which is preliminary data.</text>
</comment>
<sequence length="139" mass="16091">MTIKNDRTFTEWCKVKNARLESTSNTCDRLEKKLQVKNDQLDFSINQINDQLTILKNHVLEIVNNTNIFATHLARSDSERNKLKNEIIAHVEQIHKNYEPNSHMTRNSTPLTEEKLSVEKSSTPFPGENVISARDIMKL</sequence>
<keyword evidence="1" id="KW-0175">Coiled coil</keyword>
<keyword evidence="3" id="KW-1185">Reference proteome</keyword>